<evidence type="ECO:0000256" key="1">
    <source>
        <dbReference type="ARBA" id="ARBA00004613"/>
    </source>
</evidence>
<evidence type="ECO:0000313" key="7">
    <source>
        <dbReference type="Proteomes" id="UP000271590"/>
    </source>
</evidence>
<evidence type="ECO:0000259" key="5">
    <source>
        <dbReference type="SMART" id="SM00912"/>
    </source>
</evidence>
<name>A0A3P3ELJ1_9BURK</name>
<keyword evidence="3" id="KW-0732">Signal</keyword>
<keyword evidence="2" id="KW-0964">Secreted</keyword>
<sequence length="4576" mass="469816">MKKHEPMEVRMQRSSTVSRRNTNSSFSFPEVRLTPLVHAIALMLAAGAAASGAHAQQAFSGAWMAQKNMAQNAAIATGRLPNGMPASALTSPQAQQQRANEQLQRSIGNLNLAARGIAAQQAAQEAARRAALASGSSVPDGLAEGGLRVDTASLTAGWANANAPVQTTQPDGRTQVTVTQTGERAILNWESFNVGRNTTLRFEQQPSWAVLNRVNDPKARPSQIQGQIQADGTVMVVNRNGIVFSGGSQVNTRNLLASAVGMTDAQFNRGLYSQALGTGHVPTLANDLAATPTSSSNGNATADVIVEAGARIETRRPQSVTEGGGYVLLAGREAHNRGTIITPGGQTTLAAGDSFVIRRGLGTDGNQQSSTRGNEVIVARNEGSSAGRVSNTGLIQALTGDITLTGHTVEQAGVLVSSTSVNTRGTLHLSAAGDADARVTLAPGSVSAVLLDESNATALDVQRDTLVKESVVLSDGAYNRRDQSLVQIASSGDVAFDADSMTLATGGQVNVNAARRIQLADRAAIDVAGAVGVSVAMASNNVEVNVQGNEQRDAPGNRDSRNLNNANLWIDRRYLVRVPAGTNGYATDRWYTGGGLLEVSGYLNTGGHGIGEWAASGGTVAFGGGELVARAGSAINVSGGSLDVQTGMLKQSWLKGKDGRLYNLSSAPGDMLYDGVYRGFESPHERWGKNTTEFFYNPLIAPRERLENGYTVGRDAGRVIVGTKSAVLEGHIEATVFQGDRQRNAPDAGLDGYRQSQVAAPRAGQLVIGQLQPALDSGTGMLRDSPQAAAERIDIGAVQRIAHGLQLDDALPAELEGKIGIDADWLNGLRLGNFRAYAQGGISVDADMAVGNGGSIALHATQVDVNANLSARGGSIALGNMVGRLQTGSTTNWLDQPIAAALPEGYTPGVTVARGVTLDTRGLWTNLRTNPTDIGGLPYMNGGSVSIASTGDLRLHAGSVIDTSSGAALMADASMQGGRGGDITLRSSQDDSTGRGAGALLLDGELRGHGFKGGGTLTLDTGIGIAIGGGLLAQPGQLSAGEAVPVHLTLAEAFTIPAGTVLPQDFSYIANTVAPGEALKVAPMFTAARSYTVAADWVVPAATVAWEYVYVTARSGTLYPSGSTVPAGTELVNISGKMAPGYVVPADAFPNGMPVPDYTATVAAGTPFSREVVLGEGALLMAGNRLPTDVAVKPLLVLDDSLFRNGFSRYAVTAQQGVQVANGARIDVAMPVLRADPAAALATATGTDPAAVLQPWLPPLWQEDPRKGVLTQRAGADLALTAGSVYSQAPLIVGHGSAISVDPGRSLTLTGNGQITIDGTLNAWGGRIGVLPGSFGTGDDANRPSGAANATSIWIGDDAVLDAAGRATTAVDSRGRVYGHVGEGGRIEIGAAYVADARQVDAADAFVVLRPGARLDASGASARLDLPGRGAIDVATDGGVISLSSYRGLFLDGDMRAAAGGAGAAGGTLALNLETPNYGVVGRQDLKGINVDDAVRVARELVLAQVQGESGLSAELAPGEREAALAYGRARIGVDRIGAGGFDNLSLMANGLVSFDGNVDLRLGQSLRLTASAMGLTEDSSAGTQVRLAAPSIRLAGSTRGQAESYIMPNPVRGSQNSGAGAGALGLPLVAEGSGLALDAQLIDIVGQVNMGARGTIVQNAGDALKVERTAFDRIVMRAGGDLRLSQAAAFYTPGSLKLAASQIYPAMNDSGSFVVGERGAFNEAGTLQREFDPARSLDIERIDPSAALPAQPYSVFGRLSFAAATVNQGGVVRAPLGEIVLGAVAAPVLSGEINLLPGSVTSVSANGLTMPYGGTLDGLSYVHDGKDVVWKGVGNDPSVTLAAHAVNVQQGAVLDLSGGGELTGAAFLVGRGGSTDARMNPLVQTSARGSFTLPGLATNPVYAIVPGAQAGYAPLVNEHGAGDPALGRQITIGAGVPGLPAGTYTLLPSTFALLPGAFRVELNGLAPNLPPAGVTVPMRNGSYAAAAQFGTAGTAIRDTLPTQVFLTPADTLRSYSQYNETSYASFAIAQAERNGVPRPLLERDAKMLRFDLAAPERLGAIGEAPALRFAGQVDYTPATGGFGGSALLVGGYRMDYELLADGAAPTPGFTGVSLHASALNAIGAPRLGIGGLPSAAYTDYTGSSQRANIARFLTGAGSIVLREGAVLRAGEVYLVTNTKAGGIVVEQGAGINTLGRGRAAWDSRDGFVYVPGTASVLAVSNGWLDLLAPEFSRSPDDGGGRIDIGACATGSLCQGITQLYSEGTIAASTDQSFELRDAARYGTRNLVLSVGGINVGSEAALADAATRNALPPGLTLNQGILDRLLRGDTSSGAPALENLVLTARDAVNFYDSVELSTIDPATGRSSLERLVLGAPAIYGAGDANALARIHTGILVWNGATTPPGLVATGGAGTGSGRLQIDANQIEFGYGPGSRPDTIHGMDRLILGFGDVVFNASERITSNHTGSLSVHQSQGAWDDALKGYAFTGGNLRIQTPLLTGQAGSVNKIKAGGDIVLAAPAGGAAPALQGQALAEALGAEIGLDAGGNLTLDSRIALPSGKLTASAGRDLRLEDGAQLDLAGRRIDFFDVPKYSWGGDAILESRGGDVRQSAGSRIDLSAEQNRAGKLTVLALGEGAGTVALHGTIAGASSGGYDAGGTRVPYAAGGADIRGQHIDDFAGLNRRLTEGGVIGSRSFQLKQGDLAVGDELRAREISVSVDGGRLTVNGTVDASGEQAGSIRLAARNGVTIGGAAVLDAHSRVLRTDSYGQVIEAPNRAMIEIDAGSGRLVLESGARMDVRAGTDGTAQALGTVELSAQRLGGARGNDIAIDAGGQVRIDGARAVTVNGFWTYKDAEPGTDAAADGRPYQVVNQAYLDAKHADSVAFMGNVRGNGDLMNTRLAGLRAYGDAFHLRPGVAIVSATPDGDLHIDGDIDLSGHRYASVNPHTQQTGVHGSGEAGALVLRAGGNLNVYGSITDGFDTSALQPTPSDRGWVLIKGRVPWGGDVVVPRGDMVELAEGTFFQPGRTLNYALPMQAMGLRAGTVLATAATLTADFVLPVGTVLGGAVRDAAGNVLHAAGTVLAQAVTLRAGMKLDAGNRLPGDARVAAMTWPAGVPLPFPPGAINDTPSPDYNGDGLPDQPANGVILAGSLKLAKGAVVPAETLVKLPGDVDFVNLRPAGAGGDQGRNLALAPMLAEGSQSWSMRLVAGADTQAADSRALRARRTSGQLLLADTHYGMGSGLALQLPTPGVPGQFYWMGDSLNQIGYAPGTLINLDEWGGEEAVLAINDWGLGNLVTWAPEGEQPKTVPLPATQQLFSVLRTGTGDLDLLAGGDFTMSSPYGVYTAGTQAKGVAAAYNLPRARADDTVLGADGAAYEPFVDGGAQSLYRAWYPEHGGNVLVRAQGDVRGDLIGRPGNQVRTDAIGVIRPMGASTDVGNWLWRQGTGSAVAGAEGVPTAWWINFGSYVPGPSTAYDLFGTVPFMTGFTGIGTLGGGNLVLEAGGDAGMLTRRMDLAGNFVPRSTGLNLVVGSTGRVSADGGQLALTGGGDLDVRIGGGLNPVAELRAFPNSAEITPQTTYKGARPDLNSTFVNLRGALRMQAGSVGGIELRFDRADPEESRAYQVYTATSSIAGGGPMLVPGDAAVQIDARGDLVLGSVADAGRVAQFNNGTPFVGEGVQRPGDGYSWFSLWTPASGIDLFSAGGNLAPSSAIAGYRDRGDAQPTDGRFVMPSMFRAVAASGSLYYGNSITGTVDGTNKPVQPGTGVMLAPPPAGPQFAHAGAGQLELMAGDSVYAGGYSFTQSGADPADLPTPFNPGFSGSLEQTWFGMRKLSNVSPDALAPTVFLNPFRPGEGNQVYPLFSLGSPSVSGHSVPGQQPARFYALEGDLIGVRTGSVVYRGRGSSIGVPGELPTWYEGGGPVALRAGRDIVNAGNGLGEYEEAPVGALGWTTQINRADASAPLKPVSVELGSARGNLIVHNNPDDVSVVSAGRDVRYSSFYVAGPGLLEVTAGRDLYMADKAELKSIGAVAKNAAPGERSSGAGIAVAAGVGTRGLDFSAFAARYLDPANLADAGRPLADQPGKAVAVYSGRLTLAQWLQEQFGYGGGEAGAPAYLADKQAEIDRARAADAASGSGAPSRDLQREYAQRSQLHLVNWLEERFGDGKRNGLGLRFDAASMDARAFFAGLPAEQQRTFLRPVYYAELKAAGREYNAAGGPREGSYLRGREAIATLFPTHDAKGRAIDYQGDLTMFSSALYYEDRVNSVPTTRPKPGVKYITEAEWIALGRPTYAAPYYQVQDAGIHTDFGGDIRVMVPGGRTLVGVDGGFVPGEGSGVLTQGTGDIEIFSNGSILLGQSRVFTTFGGNILAWSAQGDINAGRGSKSTVVYTPQRRVYDDVGLVTLSPTTPNTGAGIATLNPVPEVPPGDIDLIAPLGTIDAGEAGIRVSGNVNLAALRVVNAENIQVKGEAVGIPVVAAVNVGALSNASAAASQAATAAQDAVQRERAAQRQALPSVFTVRVLGFGNEGAGEGGNSSAPPPRDSRAAYDPQGVVQVLGAGTLTAAQMQSLTPGERGGLER</sequence>
<feature type="domain" description="Filamentous haemagglutinin FhaB/tRNA nuclease CdiA-like TPS" evidence="5">
    <location>
        <begin position="149"/>
        <end position="266"/>
    </location>
</feature>
<dbReference type="InterPro" id="IPR012334">
    <property type="entry name" value="Pectin_lyas_fold"/>
</dbReference>
<comment type="subcellular location">
    <subcellularLocation>
        <location evidence="1">Secreted</location>
    </subcellularLocation>
</comment>
<feature type="compositionally biased region" description="Basic and acidic residues" evidence="4">
    <location>
        <begin position="1"/>
        <end position="11"/>
    </location>
</feature>
<feature type="region of interest" description="Disordered" evidence="4">
    <location>
        <begin position="4525"/>
        <end position="4546"/>
    </location>
</feature>
<dbReference type="PANTHER" id="PTHR12338:SF8">
    <property type="entry name" value="HEME_HEMOPEXIN-BINDING PROTEIN"/>
    <property type="match status" value="1"/>
</dbReference>
<dbReference type="InterPro" id="IPR011050">
    <property type="entry name" value="Pectin_lyase_fold/virulence"/>
</dbReference>
<gene>
    <name evidence="6" type="ORF">EH244_17445</name>
</gene>
<evidence type="ECO:0000256" key="4">
    <source>
        <dbReference type="SAM" id="MobiDB-lite"/>
    </source>
</evidence>
<protein>
    <submittedName>
        <fullName evidence="6">Filamentous hemagglutinin N-terminal domain-containing protein</fullName>
    </submittedName>
</protein>
<reference evidence="6 7" key="1">
    <citation type="submission" date="2018-11" db="EMBL/GenBank/DDBJ databases">
        <title>The genome of Variovorax sp T529.</title>
        <authorList>
            <person name="Gao J."/>
        </authorList>
    </citation>
    <scope>NUCLEOTIDE SEQUENCE [LARGE SCALE GENOMIC DNA]</scope>
    <source>
        <strain evidence="6 7">T529</strain>
    </source>
</reference>
<dbReference type="PANTHER" id="PTHR12338">
    <property type="entry name" value="AUTOTRANSPORTER"/>
    <property type="match status" value="1"/>
</dbReference>
<dbReference type="GO" id="GO:0005576">
    <property type="term" value="C:extracellular region"/>
    <property type="evidence" value="ECO:0007669"/>
    <property type="project" value="UniProtKB-SubCell"/>
</dbReference>
<dbReference type="SMART" id="SM00912">
    <property type="entry name" value="Haemagg_act"/>
    <property type="match status" value="1"/>
</dbReference>
<dbReference type="InterPro" id="IPR021026">
    <property type="entry name" value="Filamn_hemagglutn_DUF3739"/>
</dbReference>
<evidence type="ECO:0000256" key="3">
    <source>
        <dbReference type="ARBA" id="ARBA00022729"/>
    </source>
</evidence>
<comment type="caution">
    <text evidence="6">The sequence shown here is derived from an EMBL/GenBank/DDBJ whole genome shotgun (WGS) entry which is preliminary data.</text>
</comment>
<accession>A0A3P3ELJ1</accession>
<evidence type="ECO:0000313" key="6">
    <source>
        <dbReference type="EMBL" id="RRH87283.1"/>
    </source>
</evidence>
<dbReference type="SUPFAM" id="SSF51126">
    <property type="entry name" value="Pectin lyase-like"/>
    <property type="match status" value="1"/>
</dbReference>
<proteinExistence type="predicted"/>
<dbReference type="Pfam" id="PF05860">
    <property type="entry name" value="TPS"/>
    <property type="match status" value="1"/>
</dbReference>
<dbReference type="Proteomes" id="UP000271590">
    <property type="component" value="Unassembled WGS sequence"/>
</dbReference>
<dbReference type="NCBIfam" id="TIGR01901">
    <property type="entry name" value="adhes_NPXG"/>
    <property type="match status" value="1"/>
</dbReference>
<dbReference type="Pfam" id="PF12545">
    <property type="entry name" value="DUF3739"/>
    <property type="match status" value="1"/>
</dbReference>
<dbReference type="EMBL" id="RQXU01000009">
    <property type="protein sequence ID" value="RRH87283.1"/>
    <property type="molecule type" value="Genomic_DNA"/>
</dbReference>
<dbReference type="Gene3D" id="2.160.20.10">
    <property type="entry name" value="Single-stranded right-handed beta-helix, Pectin lyase-like"/>
    <property type="match status" value="2"/>
</dbReference>
<dbReference type="InterPro" id="IPR008638">
    <property type="entry name" value="FhaB/CdiA-like_TPS"/>
</dbReference>
<organism evidence="6 7">
    <name type="scientific">Variovorax beijingensis</name>
    <dbReference type="NCBI Taxonomy" id="2496117"/>
    <lineage>
        <taxon>Bacteria</taxon>
        <taxon>Pseudomonadati</taxon>
        <taxon>Pseudomonadota</taxon>
        <taxon>Betaproteobacteria</taxon>
        <taxon>Burkholderiales</taxon>
        <taxon>Comamonadaceae</taxon>
        <taxon>Variovorax</taxon>
    </lineage>
</organism>
<feature type="region of interest" description="Disordered" evidence="4">
    <location>
        <begin position="1"/>
        <end position="22"/>
    </location>
</feature>
<dbReference type="InterPro" id="IPR050909">
    <property type="entry name" value="Bact_Autotransporter_VF"/>
</dbReference>
<evidence type="ECO:0000256" key="2">
    <source>
        <dbReference type="ARBA" id="ARBA00022525"/>
    </source>
</evidence>